<dbReference type="Pfam" id="PF08159">
    <property type="entry name" value="NUC153"/>
    <property type="match status" value="1"/>
</dbReference>
<evidence type="ECO:0000259" key="7">
    <source>
        <dbReference type="Pfam" id="PF25121"/>
    </source>
</evidence>
<sequence>MDDILKDDRFSHIFHDPRFKRIPKLERKVKIDKRFQSMFKDKKFQVKYTVDKRGRPIDHTTNEDLRKYYDISSNDESDIEEDKEQKKEKVSVSAKVIPKPDEKLTSKQSKERNKLGLPKNTSIQKDSPADGINDVNTINYNKLETKLKIKAKTKGTKIRRPALENTHDDENEVNALKKNIPQESQSDDSDEDDNTVNSEESSDEYANLGAEDELPVTGNAKIRLRDLNIDYARGEGVLITSSSSSEDEDSDSESVDELEHGWGELDHDAEPTDEITNRLAVCNMDWDNIRVSDLMVLFNSFLPANGIIKSVTIYPSEIGMKKLEEEVNFPPELRSLSDNKTLKALDDHLNDDRNEEENEEGNEYHMEKLRQYQLNKLKYYYAVVVCDSPATANKIYTECDGLEYESSSSKLDLRFIPDETTFDQEPHEVCESLPDMSKYQPRFFNTTVLQQSKVDLTWDDDNPERVEITQKAMSGEVEDLDLRTLLADYSSEEDPENEQAGSGSEVKEMKDREGKNGEDSISKYRALLLDFEEEEQRKKSGEVEMEVSWGLGLKEKAKELVKKKMKEGQDLTPFQEYLDKRQDKRRQKKLDRKKKLQEMKGDEEDAISDDDIPSGVDMNDPYFKEEFQNGFPQKTKKITKKNKETESDDEETKQNKAELELLVLNEDETRNHFNLKSIQEHETNKKKYKKKGKNKVPEQNIIPDSFEVDVKDDRFEALFSSHHYNIDPADPHYRKTKAMEALKLEKLKRRQQEDSNHFKPPNKVAKVSSDVLKNNPELSSLVKRVKIRTNQFNQRSSIS</sequence>
<feature type="compositionally biased region" description="Basic residues" evidence="5">
    <location>
        <begin position="583"/>
        <end position="595"/>
    </location>
</feature>
<dbReference type="GO" id="GO:0006364">
    <property type="term" value="P:rRNA processing"/>
    <property type="evidence" value="ECO:0007669"/>
    <property type="project" value="InterPro"/>
</dbReference>
<feature type="compositionally biased region" description="Acidic residues" evidence="5">
    <location>
        <begin position="73"/>
        <end position="82"/>
    </location>
</feature>
<dbReference type="PANTHER" id="PTHR12202">
    <property type="entry name" value="ESF1 HOMOLOG"/>
    <property type="match status" value="1"/>
</dbReference>
<evidence type="ECO:0000256" key="1">
    <source>
        <dbReference type="ARBA" id="ARBA00004604"/>
    </source>
</evidence>
<dbReference type="Pfam" id="PF25121">
    <property type="entry name" value="RRM_ESF1"/>
    <property type="match status" value="1"/>
</dbReference>
<keyword evidence="4" id="KW-0539">Nucleus</keyword>
<dbReference type="GO" id="GO:0003723">
    <property type="term" value="F:RNA binding"/>
    <property type="evidence" value="ECO:0007669"/>
    <property type="project" value="TreeGrafter"/>
</dbReference>
<feature type="region of interest" description="Disordered" evidence="5">
    <location>
        <begin position="239"/>
        <end position="258"/>
    </location>
</feature>
<evidence type="ECO:0000259" key="6">
    <source>
        <dbReference type="Pfam" id="PF08159"/>
    </source>
</evidence>
<dbReference type="InterPro" id="IPR056750">
    <property type="entry name" value="RRM_ESF1"/>
</dbReference>
<proteinExistence type="inferred from homology"/>
<feature type="domain" description="ESF1 RRM" evidence="7">
    <location>
        <begin position="276"/>
        <end position="430"/>
    </location>
</feature>
<dbReference type="PANTHER" id="PTHR12202:SF0">
    <property type="entry name" value="ESF1 HOMOLOG"/>
    <property type="match status" value="1"/>
</dbReference>
<evidence type="ECO:0000313" key="8">
    <source>
        <dbReference type="EMBL" id="CAD7260848.1"/>
    </source>
</evidence>
<organism evidence="8">
    <name type="scientific">Timema shepardi</name>
    <name type="common">Walking stick</name>
    <dbReference type="NCBI Taxonomy" id="629360"/>
    <lineage>
        <taxon>Eukaryota</taxon>
        <taxon>Metazoa</taxon>
        <taxon>Ecdysozoa</taxon>
        <taxon>Arthropoda</taxon>
        <taxon>Hexapoda</taxon>
        <taxon>Insecta</taxon>
        <taxon>Pterygota</taxon>
        <taxon>Neoptera</taxon>
        <taxon>Polyneoptera</taxon>
        <taxon>Phasmatodea</taxon>
        <taxon>Timematodea</taxon>
        <taxon>Timematoidea</taxon>
        <taxon>Timematidae</taxon>
        <taxon>Timema</taxon>
    </lineage>
</organism>
<feature type="region of interest" description="Disordered" evidence="5">
    <location>
        <begin position="72"/>
        <end position="135"/>
    </location>
</feature>
<feature type="compositionally biased region" description="Acidic residues" evidence="5">
    <location>
        <begin position="601"/>
        <end position="612"/>
    </location>
</feature>
<dbReference type="GO" id="GO:0005730">
    <property type="term" value="C:nucleolus"/>
    <property type="evidence" value="ECO:0007669"/>
    <property type="project" value="UniProtKB-SubCell"/>
</dbReference>
<feature type="compositionally biased region" description="Acidic residues" evidence="5">
    <location>
        <begin position="245"/>
        <end position="256"/>
    </location>
</feature>
<evidence type="ECO:0008006" key="9">
    <source>
        <dbReference type="Google" id="ProtNLM"/>
    </source>
</evidence>
<feature type="compositionally biased region" description="Acidic residues" evidence="5">
    <location>
        <begin position="185"/>
        <end position="194"/>
    </location>
</feature>
<feature type="region of interest" description="Disordered" evidence="5">
    <location>
        <begin position="562"/>
        <end position="700"/>
    </location>
</feature>
<dbReference type="InterPro" id="IPR039754">
    <property type="entry name" value="Esf1"/>
</dbReference>
<evidence type="ECO:0000256" key="3">
    <source>
        <dbReference type="ARBA" id="ARBA00023054"/>
    </source>
</evidence>
<evidence type="ECO:0000256" key="2">
    <source>
        <dbReference type="ARBA" id="ARBA00009087"/>
    </source>
</evidence>
<evidence type="ECO:0000256" key="4">
    <source>
        <dbReference type="ARBA" id="ARBA00023242"/>
    </source>
</evidence>
<dbReference type="AlphaFoldDB" id="A0A7R9AWI4"/>
<comment type="similarity">
    <text evidence="2">Belongs to the ESF1 family.</text>
</comment>
<feature type="compositionally biased region" description="Basic and acidic residues" evidence="5">
    <location>
        <begin position="748"/>
        <end position="757"/>
    </location>
</feature>
<dbReference type="InterPro" id="IPR012580">
    <property type="entry name" value="NUC153"/>
</dbReference>
<feature type="domain" description="NUC153" evidence="6">
    <location>
        <begin position="712"/>
        <end position="740"/>
    </location>
</feature>
<dbReference type="EMBL" id="OC001880">
    <property type="protein sequence ID" value="CAD7260848.1"/>
    <property type="molecule type" value="Genomic_DNA"/>
</dbReference>
<name>A0A7R9AWI4_TIMSH</name>
<protein>
    <recommendedName>
        <fullName evidence="9">ESF1-like protein</fullName>
    </recommendedName>
</protein>
<reference evidence="8" key="1">
    <citation type="submission" date="2020-11" db="EMBL/GenBank/DDBJ databases">
        <authorList>
            <person name="Tran Van P."/>
        </authorList>
    </citation>
    <scope>NUCLEOTIDE SEQUENCE</scope>
</reference>
<feature type="compositionally biased region" description="Basic and acidic residues" evidence="5">
    <location>
        <begin position="505"/>
        <end position="519"/>
    </location>
</feature>
<feature type="region of interest" description="Disordered" evidence="5">
    <location>
        <begin position="489"/>
        <end position="519"/>
    </location>
</feature>
<feature type="region of interest" description="Disordered" evidence="5">
    <location>
        <begin position="158"/>
        <end position="212"/>
    </location>
</feature>
<evidence type="ECO:0000256" key="5">
    <source>
        <dbReference type="SAM" id="MobiDB-lite"/>
    </source>
</evidence>
<keyword evidence="3" id="KW-0175">Coiled coil</keyword>
<comment type="subcellular location">
    <subcellularLocation>
        <location evidence="1">Nucleus</location>
        <location evidence="1">Nucleolus</location>
    </subcellularLocation>
</comment>
<feature type="compositionally biased region" description="Basic and acidic residues" evidence="5">
    <location>
        <begin position="98"/>
        <end position="114"/>
    </location>
</feature>
<accession>A0A7R9AWI4</accession>
<gene>
    <name evidence="8" type="ORF">TSIB3V08_LOCUS5008</name>
</gene>
<feature type="region of interest" description="Disordered" evidence="5">
    <location>
        <begin position="748"/>
        <end position="771"/>
    </location>
</feature>